<feature type="transmembrane region" description="Helical" evidence="1">
    <location>
        <begin position="244"/>
        <end position="265"/>
    </location>
</feature>
<feature type="transmembrane region" description="Helical" evidence="1">
    <location>
        <begin position="319"/>
        <end position="337"/>
    </location>
</feature>
<evidence type="ECO:0008006" key="3">
    <source>
        <dbReference type="Google" id="ProtNLM"/>
    </source>
</evidence>
<dbReference type="EMBL" id="HBFQ01038999">
    <property type="protein sequence ID" value="CAD8853307.1"/>
    <property type="molecule type" value="Transcribed_RNA"/>
</dbReference>
<keyword evidence="1" id="KW-0812">Transmembrane</keyword>
<organism evidence="2">
    <name type="scientific">Noctiluca scintillans</name>
    <name type="common">Sea sparkle</name>
    <name type="synonym">Red tide dinoflagellate</name>
    <dbReference type="NCBI Taxonomy" id="2966"/>
    <lineage>
        <taxon>Eukaryota</taxon>
        <taxon>Sar</taxon>
        <taxon>Alveolata</taxon>
        <taxon>Dinophyceae</taxon>
        <taxon>Noctilucales</taxon>
        <taxon>Noctilucaceae</taxon>
        <taxon>Noctiluca</taxon>
    </lineage>
</organism>
<keyword evidence="1" id="KW-0472">Membrane</keyword>
<evidence type="ECO:0000313" key="2">
    <source>
        <dbReference type="EMBL" id="CAD8853307.1"/>
    </source>
</evidence>
<name>A0A7S1AG95_NOCSC</name>
<proteinExistence type="predicted"/>
<accession>A0A7S1AG95</accession>
<dbReference type="AlphaFoldDB" id="A0A7S1AG95"/>
<dbReference type="InterPro" id="IPR050587">
    <property type="entry name" value="GNT1/Glycosyltrans_8"/>
</dbReference>
<gene>
    <name evidence="2" type="ORF">NSCI0253_LOCUS27657</name>
</gene>
<sequence>MDEAGCKHPRVIMLTFDAPATVRRQLSQERWDVRDVPRLPSPYDDKGEMTRQTFSMLWAFNQTDFKRVLYIDSDFIVVNNVDELFTCGVWCAAYSNRERGGRFNAGLQVITPSSEFFEKLLSDAVSGQFTSYNRGVQGFLNEAMPHWCSFGAVRSWVEFTRRAGPDSGNWRECTALEETYNRLAVDEVYDPVLKTQKPANAIHFNHPVFWAVKPWVWYWYPLLPTNWLWRKHRAEVQGEGARRVLIAVLGVLAPVVVSFAAVLGLRPFSVASCSKHVVASSQEPERGRRFRLAQWAKLVLLSVFASVAVFFALPSNVDALMAWVSYFTLKGCALGMMTPQVLQRGRVRWTLRVVLCGYLCAAVEALGIYLPQSMGFNWVSNTRVNSFCDKRAGANWFALWAYRNLECHATMIVLFAMIIVAGLCCQLILLQIGVSRVTTTGTSESKGTSEDSKKSR</sequence>
<protein>
    <recommendedName>
        <fullName evidence="3">Hexosyltransferase</fullName>
    </recommendedName>
</protein>
<feature type="transmembrane region" description="Helical" evidence="1">
    <location>
        <begin position="409"/>
        <end position="430"/>
    </location>
</feature>
<feature type="transmembrane region" description="Helical" evidence="1">
    <location>
        <begin position="349"/>
        <end position="370"/>
    </location>
</feature>
<dbReference type="InterPro" id="IPR029044">
    <property type="entry name" value="Nucleotide-diphossugar_trans"/>
</dbReference>
<reference evidence="2" key="1">
    <citation type="submission" date="2021-01" db="EMBL/GenBank/DDBJ databases">
        <authorList>
            <person name="Corre E."/>
            <person name="Pelletier E."/>
            <person name="Niang G."/>
            <person name="Scheremetjew M."/>
            <person name="Finn R."/>
            <person name="Kale V."/>
            <person name="Holt S."/>
            <person name="Cochrane G."/>
            <person name="Meng A."/>
            <person name="Brown T."/>
            <person name="Cohen L."/>
        </authorList>
    </citation>
    <scope>NUCLEOTIDE SEQUENCE</scope>
</reference>
<dbReference type="PANTHER" id="PTHR11183">
    <property type="entry name" value="GLYCOGENIN SUBFAMILY MEMBER"/>
    <property type="match status" value="1"/>
</dbReference>
<dbReference type="SUPFAM" id="SSF53448">
    <property type="entry name" value="Nucleotide-diphospho-sugar transferases"/>
    <property type="match status" value="1"/>
</dbReference>
<dbReference type="Gene3D" id="3.90.550.10">
    <property type="entry name" value="Spore Coat Polysaccharide Biosynthesis Protein SpsA, Chain A"/>
    <property type="match status" value="1"/>
</dbReference>
<keyword evidence="1" id="KW-1133">Transmembrane helix</keyword>
<evidence type="ECO:0000256" key="1">
    <source>
        <dbReference type="SAM" id="Phobius"/>
    </source>
</evidence>
<feature type="transmembrane region" description="Helical" evidence="1">
    <location>
        <begin position="295"/>
        <end position="313"/>
    </location>
</feature>